<evidence type="ECO:0000256" key="1">
    <source>
        <dbReference type="ARBA" id="ARBA00001933"/>
    </source>
</evidence>
<keyword evidence="2 3" id="KW-0663">Pyridoxal phosphate</keyword>
<organism evidence="4 5">
    <name type="scientific">Cryobacterium arcticum</name>
    <dbReference type="NCBI Taxonomy" id="670052"/>
    <lineage>
        <taxon>Bacteria</taxon>
        <taxon>Bacillati</taxon>
        <taxon>Actinomycetota</taxon>
        <taxon>Actinomycetes</taxon>
        <taxon>Micrococcales</taxon>
        <taxon>Microbacteriaceae</taxon>
        <taxon>Cryobacterium</taxon>
    </lineage>
</organism>
<dbReference type="AlphaFoldDB" id="A0A317ZT46"/>
<dbReference type="GO" id="GO:0008483">
    <property type="term" value="F:transaminase activity"/>
    <property type="evidence" value="ECO:0007669"/>
    <property type="project" value="InterPro"/>
</dbReference>
<accession>A0A317ZT46</accession>
<dbReference type="InterPro" id="IPR015422">
    <property type="entry name" value="PyrdxlP-dep_Trfase_small"/>
</dbReference>
<gene>
    <name evidence="4" type="ORF">CTB96_07930</name>
</gene>
<comment type="caution">
    <text evidence="4">The sequence shown here is derived from an EMBL/GenBank/DDBJ whole genome shotgun (WGS) entry which is preliminary data.</text>
</comment>
<dbReference type="GO" id="GO:0030170">
    <property type="term" value="F:pyridoxal phosphate binding"/>
    <property type="evidence" value="ECO:0007669"/>
    <property type="project" value="InterPro"/>
</dbReference>
<keyword evidence="5" id="KW-1185">Reference proteome</keyword>
<dbReference type="InterPro" id="IPR015421">
    <property type="entry name" value="PyrdxlP-dep_Trfase_major"/>
</dbReference>
<dbReference type="PANTHER" id="PTHR43713:SF3">
    <property type="entry name" value="GLUTAMATE-1-SEMIALDEHYDE 2,1-AMINOMUTASE 1, CHLOROPLASTIC-RELATED"/>
    <property type="match status" value="1"/>
</dbReference>
<dbReference type="Gene3D" id="3.40.640.10">
    <property type="entry name" value="Type I PLP-dependent aspartate aminotransferase-like (Major domain)"/>
    <property type="match status" value="1"/>
</dbReference>
<comment type="similarity">
    <text evidence="3">Belongs to the class-III pyridoxal-phosphate-dependent aminotransferase family.</text>
</comment>
<reference evidence="4 5" key="1">
    <citation type="submission" date="2018-05" db="EMBL/GenBank/DDBJ databases">
        <title>Genetic diversity of glacier-inhabiting Cryobacterium bacteria in China and description of Cryobacterium mengkeensis sp. nov. and Arthrobacter glacialis sp. nov.</title>
        <authorList>
            <person name="Liu Q."/>
            <person name="Xin Y.-H."/>
        </authorList>
    </citation>
    <scope>NUCLEOTIDE SEQUENCE [LARGE SCALE GENOMIC DNA]</scope>
    <source>
        <strain evidence="4 5">SK-1</strain>
    </source>
</reference>
<name>A0A317ZT46_9MICO</name>
<sequence>MSLVPPRTAPTTPYTFEKSRAAFDRALSVIPSGIYGHQGPTEGCYIPQTSFPLFSSRAEGSRFWDLDDNEYIDYMCGYGPNVLGYRDPDVDAAAARQAKLEDVVTIPSAIMVDFAELLVDTVASADWAFFAKNGGDATTLAVMTARAATRRKKIVFINGFYHGVAPWTQKLDYPGVLEEEVANNLYVDFNDLPALERLFSEHRGSIAGLIAQPYMHGNFTDNTLPEAGYWQAVRALCDAHGVVLIVDDVRAGFRLDLAGSDHYFGFKADLICFCKALANGYNVSALCGRESLKDTVSSLSYTGSYWMSAVPFAAGIATLTKLKQLDAPTQFQRLGTELTTGLTSAAAEHGFTLIASGAPALFYLRIADDDSLMLHQEWVAECVRRGVFLTSHHNHFINAALTSADITRTLEIAHEAFGIVRSSHPELELTR</sequence>
<dbReference type="PANTHER" id="PTHR43713">
    <property type="entry name" value="GLUTAMATE-1-SEMIALDEHYDE 2,1-AMINOMUTASE"/>
    <property type="match status" value="1"/>
</dbReference>
<protein>
    <submittedName>
        <fullName evidence="4">Glutamate-1-semialdehyde 2,1-aminomutase</fullName>
    </submittedName>
</protein>
<dbReference type="Proteomes" id="UP000246722">
    <property type="component" value="Unassembled WGS sequence"/>
</dbReference>
<evidence type="ECO:0000313" key="4">
    <source>
        <dbReference type="EMBL" id="PXA70362.1"/>
    </source>
</evidence>
<evidence type="ECO:0000256" key="2">
    <source>
        <dbReference type="ARBA" id="ARBA00022898"/>
    </source>
</evidence>
<dbReference type="RefSeq" id="WP_110126391.1">
    <property type="nucleotide sequence ID" value="NZ_QHLY01000008.1"/>
</dbReference>
<dbReference type="InterPro" id="IPR005814">
    <property type="entry name" value="Aminotrans_3"/>
</dbReference>
<dbReference type="InterPro" id="IPR015424">
    <property type="entry name" value="PyrdxlP-dep_Trfase"/>
</dbReference>
<evidence type="ECO:0000256" key="3">
    <source>
        <dbReference type="RuleBase" id="RU003560"/>
    </source>
</evidence>
<dbReference type="Pfam" id="PF00202">
    <property type="entry name" value="Aminotran_3"/>
    <property type="match status" value="1"/>
</dbReference>
<dbReference type="SUPFAM" id="SSF53383">
    <property type="entry name" value="PLP-dependent transferases"/>
    <property type="match status" value="1"/>
</dbReference>
<proteinExistence type="inferred from homology"/>
<evidence type="ECO:0000313" key="5">
    <source>
        <dbReference type="Proteomes" id="UP000246722"/>
    </source>
</evidence>
<dbReference type="OrthoDB" id="9801052at2"/>
<dbReference type="Gene3D" id="3.90.1150.10">
    <property type="entry name" value="Aspartate Aminotransferase, domain 1"/>
    <property type="match status" value="1"/>
</dbReference>
<comment type="cofactor">
    <cofactor evidence="1">
        <name>pyridoxal 5'-phosphate</name>
        <dbReference type="ChEBI" id="CHEBI:597326"/>
    </cofactor>
</comment>
<dbReference type="EMBL" id="QHLY01000008">
    <property type="protein sequence ID" value="PXA70362.1"/>
    <property type="molecule type" value="Genomic_DNA"/>
</dbReference>